<dbReference type="Proteomes" id="UP001497482">
    <property type="component" value="Chromosome 9"/>
</dbReference>
<feature type="region of interest" description="Disordered" evidence="1">
    <location>
        <begin position="90"/>
        <end position="112"/>
    </location>
</feature>
<dbReference type="AlphaFoldDB" id="A0AAV2MQS5"/>
<evidence type="ECO:0000256" key="1">
    <source>
        <dbReference type="SAM" id="MobiDB-lite"/>
    </source>
</evidence>
<gene>
    <name evidence="2" type="ORF">KC01_LOCUS41568</name>
</gene>
<organism evidence="2 3">
    <name type="scientific">Knipowitschia caucasica</name>
    <name type="common">Caucasian dwarf goby</name>
    <name type="synonym">Pomatoschistus caucasicus</name>
    <dbReference type="NCBI Taxonomy" id="637954"/>
    <lineage>
        <taxon>Eukaryota</taxon>
        <taxon>Metazoa</taxon>
        <taxon>Chordata</taxon>
        <taxon>Craniata</taxon>
        <taxon>Vertebrata</taxon>
        <taxon>Euteleostomi</taxon>
        <taxon>Actinopterygii</taxon>
        <taxon>Neopterygii</taxon>
        <taxon>Teleostei</taxon>
        <taxon>Neoteleostei</taxon>
        <taxon>Acanthomorphata</taxon>
        <taxon>Gobiaria</taxon>
        <taxon>Gobiiformes</taxon>
        <taxon>Gobioidei</taxon>
        <taxon>Gobiidae</taxon>
        <taxon>Gobiinae</taxon>
        <taxon>Knipowitschia</taxon>
    </lineage>
</organism>
<dbReference type="EMBL" id="OZ035831">
    <property type="protein sequence ID" value="CAL1615660.1"/>
    <property type="molecule type" value="Genomic_DNA"/>
</dbReference>
<evidence type="ECO:0000313" key="3">
    <source>
        <dbReference type="Proteomes" id="UP001497482"/>
    </source>
</evidence>
<keyword evidence="3" id="KW-1185">Reference proteome</keyword>
<evidence type="ECO:0000313" key="2">
    <source>
        <dbReference type="EMBL" id="CAL1615660.1"/>
    </source>
</evidence>
<sequence>MIRKFIGKSHEVPDTEQQIHLVQMLRKVENGVKIPQDSQLTDKDLKTIGKATAKSSLQECGSVSALISIGTGLEEDHFDKSGILGKSAPECAGEHQGRQKQRVGYAIQASPR</sequence>
<name>A0AAV2MQS5_KNICA</name>
<accession>A0AAV2MQS5</accession>
<protein>
    <submittedName>
        <fullName evidence="2">Uncharacterized protein</fullName>
    </submittedName>
</protein>
<reference evidence="2 3" key="1">
    <citation type="submission" date="2024-04" db="EMBL/GenBank/DDBJ databases">
        <authorList>
            <person name="Waldvogel A.-M."/>
            <person name="Schoenle A."/>
        </authorList>
    </citation>
    <scope>NUCLEOTIDE SEQUENCE [LARGE SCALE GENOMIC DNA]</scope>
</reference>
<proteinExistence type="predicted"/>